<dbReference type="CDD" id="cd01083">
    <property type="entry name" value="GAG_Lyase"/>
    <property type="match status" value="1"/>
</dbReference>
<dbReference type="Pfam" id="PF08124">
    <property type="entry name" value="Lyase_8_N"/>
    <property type="match status" value="1"/>
</dbReference>
<dbReference type="InterPro" id="IPR012970">
    <property type="entry name" value="Lyase_8_alpha_N"/>
</dbReference>
<evidence type="ECO:0000256" key="4">
    <source>
        <dbReference type="PIRSR" id="PIRSR638970-1"/>
    </source>
</evidence>
<proteinExistence type="inferred from homology"/>
<feature type="active site" evidence="4">
    <location>
        <position position="285"/>
    </location>
</feature>
<dbReference type="SUPFAM" id="SSF74650">
    <property type="entry name" value="Galactose mutarotase-like"/>
    <property type="match status" value="1"/>
</dbReference>
<comment type="similarity">
    <text evidence="1">Belongs to the polysaccharide lyase 8 family.</text>
</comment>
<feature type="domain" description="Polysaccharide lyase 8 N-terminal alpha-helical" evidence="8">
    <location>
        <begin position="46"/>
        <end position="380"/>
    </location>
</feature>
<dbReference type="Gene3D" id="2.70.98.10">
    <property type="match status" value="1"/>
</dbReference>
<name>V9IRB7_9BACL</name>
<dbReference type="InterPro" id="IPR038970">
    <property type="entry name" value="Lyase_8"/>
</dbReference>
<dbReference type="GO" id="GO:0005975">
    <property type="term" value="P:carbohydrate metabolic process"/>
    <property type="evidence" value="ECO:0007669"/>
    <property type="project" value="InterPro"/>
</dbReference>
<accession>V9IRB7</accession>
<evidence type="ECO:0000256" key="1">
    <source>
        <dbReference type="ARBA" id="ARBA00006699"/>
    </source>
</evidence>
<reference evidence="9" key="1">
    <citation type="submission" date="2011-07" db="EMBL/GenBank/DDBJ databases">
        <title>Some potential microbial weathering related gene sequences of Bacillus mucilaginosus.</title>
        <authorList>
            <person name="Lian B."/>
            <person name="Xiao B."/>
        </authorList>
    </citation>
    <scope>NUCLEOTIDE SEQUENCE</scope>
    <source>
        <strain evidence="9">K02</strain>
    </source>
</reference>
<dbReference type="GO" id="GO:0016837">
    <property type="term" value="F:carbon-oxygen lyase activity, acting on polysaccharides"/>
    <property type="evidence" value="ECO:0007669"/>
    <property type="project" value="UniProtKB-ARBA"/>
</dbReference>
<dbReference type="InterPro" id="IPR014718">
    <property type="entry name" value="GH-type_carb-bd"/>
</dbReference>
<dbReference type="EMBL" id="JN225174">
    <property type="protein sequence ID" value="AFK65368.1"/>
    <property type="molecule type" value="Genomic_DNA"/>
</dbReference>
<dbReference type="InterPro" id="IPR008929">
    <property type="entry name" value="Chondroitin_lyas"/>
</dbReference>
<dbReference type="PANTHER" id="PTHR38481">
    <property type="entry name" value="HYALURONATE LYASE"/>
    <property type="match status" value="1"/>
</dbReference>
<dbReference type="Pfam" id="PF02884">
    <property type="entry name" value="Lyase_8_C"/>
    <property type="match status" value="1"/>
</dbReference>
<dbReference type="SUPFAM" id="SSF49863">
    <property type="entry name" value="Hyaluronate lyase-like, C-terminal domain"/>
    <property type="match status" value="1"/>
</dbReference>
<dbReference type="InterPro" id="IPR011013">
    <property type="entry name" value="Gal_mutarotase_sf_dom"/>
</dbReference>
<organism evidence="9">
    <name type="scientific">Paenibacillus mucilaginosus K02</name>
    <dbReference type="NCBI Taxonomy" id="997761"/>
    <lineage>
        <taxon>Bacteria</taxon>
        <taxon>Bacillati</taxon>
        <taxon>Bacillota</taxon>
        <taxon>Bacilli</taxon>
        <taxon>Bacillales</taxon>
        <taxon>Paenibacillaceae</taxon>
        <taxon>Paenibacillus</taxon>
    </lineage>
</organism>
<feature type="signal peptide" evidence="5">
    <location>
        <begin position="1"/>
        <end position="29"/>
    </location>
</feature>
<dbReference type="SUPFAM" id="SSF48230">
    <property type="entry name" value="Chondroitin AC/alginate lyase"/>
    <property type="match status" value="1"/>
</dbReference>
<evidence type="ECO:0000256" key="3">
    <source>
        <dbReference type="ARBA" id="ARBA00023239"/>
    </source>
</evidence>
<dbReference type="InterPro" id="IPR011071">
    <property type="entry name" value="Lyase_8-like_C"/>
</dbReference>
<protein>
    <submittedName>
        <fullName evidence="9">Putative xanthan lyase XalB</fullName>
    </submittedName>
</protein>
<dbReference type="Pfam" id="PF02278">
    <property type="entry name" value="Lyase_8"/>
    <property type="match status" value="1"/>
</dbReference>
<keyword evidence="3 9" id="KW-0456">Lyase</keyword>
<evidence type="ECO:0000256" key="5">
    <source>
        <dbReference type="SAM" id="SignalP"/>
    </source>
</evidence>
<sequence>MIVVHSRIRLIFSLCLVLTLLSTALPLPAVPAAEAAAPYDALRAKWKDVLTGGPSIDPSVPEVAAKIQAIESTAVGFQATLKRGADRDACKCLWPVSAAELPNRAYIFQSYDRIKALTLAYTTRGSSLQGDSALRTDIFEALDWLNANRFNASKPGPGSSQWWYGEIGAPLRLGEIMVMLYDELTPEQIAAWTAAIDYNSPISYSPIEEYKYMAANRVWRSIVHALRGINGETPEKMVQARDGLSDLTDGRRGDLNVFAYETTGDGFYPDGSFIQHGKFAYNGGYGNSLLKDLSDVMYLLQGTPWEVTDPRSAHVWKWVSDSFEPLLYRTGVMMDMVRGREVARYNFQDSTAGHKVTSSLIRLSLIAPDAEKAKLQSLVKELVSGDASFYTDASIEMIGRAGAIVNDPAIAPRGDISFNKTFPRMARAVHVRPGFGFGISMFSNNVANFENNFELRRGWYTGSGMTYTYTADREQYGDGFWATVDYYKLPGTTVDTKPRTLNVTESVYVNTDRRVGGVSDGQYGVVGMGLTAPGASGTSLTGKKAWFLFDDEVVSLGTDIRLSPDEPYTVETIVDNRKLNAAGDNALTVNGTPRVPALGSRENMTGVSWAHLAGNVPGSDIGYYFPGNNAVLNASRQARTGRWGDLNVNTKPTPDTPLTRNYAALWFDHGVSPQQASYQYVTLPNKTAAQTSAYAARPDIRVLANTATVQAVRERKHGMTGAFFWSAGQAAAAGISSSTVAAVLVKETPEGLNVSVADPTRAGTAPIELKLDESATGVISADPGVTVTQTYPCIRITVNPAGTEGRTLTVKFQQSGY</sequence>
<feature type="active site" evidence="4">
    <location>
        <position position="276"/>
    </location>
</feature>
<evidence type="ECO:0000313" key="9">
    <source>
        <dbReference type="EMBL" id="AFK65368.1"/>
    </source>
</evidence>
<dbReference type="InterPro" id="IPR003159">
    <property type="entry name" value="Lyase_8_central_dom"/>
</dbReference>
<dbReference type="PANTHER" id="PTHR38481:SF1">
    <property type="entry name" value="HYALURONATE LYASE"/>
    <property type="match status" value="1"/>
</dbReference>
<dbReference type="InterPro" id="IPR004103">
    <property type="entry name" value="Lyase_8_C"/>
</dbReference>
<dbReference type="Gene3D" id="1.50.10.100">
    <property type="entry name" value="Chondroitin AC/alginate lyase"/>
    <property type="match status" value="1"/>
</dbReference>
<feature type="active site" evidence="4">
    <location>
        <position position="340"/>
    </location>
</feature>
<dbReference type="GO" id="GO:0030246">
    <property type="term" value="F:carbohydrate binding"/>
    <property type="evidence" value="ECO:0007669"/>
    <property type="project" value="InterPro"/>
</dbReference>
<feature type="domain" description="Polysaccharide lyase family 8 C-terminal" evidence="7">
    <location>
        <begin position="701"/>
        <end position="765"/>
    </location>
</feature>
<dbReference type="GO" id="GO:0005576">
    <property type="term" value="C:extracellular region"/>
    <property type="evidence" value="ECO:0007669"/>
    <property type="project" value="InterPro"/>
</dbReference>
<evidence type="ECO:0000256" key="2">
    <source>
        <dbReference type="ARBA" id="ARBA00022729"/>
    </source>
</evidence>
<keyword evidence="2 5" id="KW-0732">Signal</keyword>
<evidence type="ECO:0000259" key="6">
    <source>
        <dbReference type="Pfam" id="PF02278"/>
    </source>
</evidence>
<evidence type="ECO:0000259" key="7">
    <source>
        <dbReference type="Pfam" id="PF02884"/>
    </source>
</evidence>
<feature type="domain" description="Polysaccharide lyase family 8 central" evidence="6">
    <location>
        <begin position="419"/>
        <end position="686"/>
    </location>
</feature>
<dbReference type="Gene3D" id="2.60.220.10">
    <property type="entry name" value="Polysaccharide lyase family 8-like, C-terminal"/>
    <property type="match status" value="1"/>
</dbReference>
<evidence type="ECO:0000259" key="8">
    <source>
        <dbReference type="Pfam" id="PF08124"/>
    </source>
</evidence>
<feature type="chain" id="PRO_5039352263" evidence="5">
    <location>
        <begin position="30"/>
        <end position="817"/>
    </location>
</feature>
<dbReference type="AlphaFoldDB" id="V9IRB7"/>